<dbReference type="OrthoDB" id="6399397at2"/>
<evidence type="ECO:0000313" key="3">
    <source>
        <dbReference type="EMBL" id="AXA34690.1"/>
    </source>
</evidence>
<accession>A0A2Z4Y0T5</accession>
<name>A0A2Z4Y0T5_9GAMM</name>
<feature type="domain" description="Phosphatidic acid phosphatase type 2/haloperoxidase" evidence="2">
    <location>
        <begin position="89"/>
        <end position="202"/>
    </location>
</feature>
<dbReference type="InterPro" id="IPR036938">
    <property type="entry name" value="PAP2/HPO_sf"/>
</dbReference>
<evidence type="ECO:0000256" key="1">
    <source>
        <dbReference type="SAM" id="Phobius"/>
    </source>
</evidence>
<dbReference type="Pfam" id="PF01569">
    <property type="entry name" value="PAP2"/>
    <property type="match status" value="1"/>
</dbReference>
<sequence>MNCIDCKLAKRTIFYAVLTIVLTALCYNFLDKKVTDTIYSSDLFGTGINTFASLFSNLFSPKIWAIIIVLATIACIYKYIKKQQSKNLYILSLSLIVTFFVAGTLKVLLARSRPELWLFDQQFGFHFFSFKSVYNSMPSGHTTFTFAGLLAIANFFKNKRITVIAIIVAAIVGVSRILILDHFASDILISAYIGTFCYLWSKAFVEHRLTD</sequence>
<dbReference type="Gene3D" id="1.20.144.10">
    <property type="entry name" value="Phosphatidic acid phosphatase type 2/haloperoxidase"/>
    <property type="match status" value="1"/>
</dbReference>
<organism evidence="3 5">
    <name type="scientific">Francisella adeliensis</name>
    <dbReference type="NCBI Taxonomy" id="2007306"/>
    <lineage>
        <taxon>Bacteria</taxon>
        <taxon>Pseudomonadati</taxon>
        <taxon>Pseudomonadota</taxon>
        <taxon>Gammaproteobacteria</taxon>
        <taxon>Thiotrichales</taxon>
        <taxon>Francisellaceae</taxon>
        <taxon>Francisella</taxon>
    </lineage>
</organism>
<dbReference type="SUPFAM" id="SSF48317">
    <property type="entry name" value="Acid phosphatase/Vanadium-dependent haloperoxidase"/>
    <property type="match status" value="1"/>
</dbReference>
<protein>
    <submittedName>
        <fullName evidence="4">Phosphatase PAP2 family protein</fullName>
    </submittedName>
    <submittedName>
        <fullName evidence="3">Phosphoesterase</fullName>
    </submittedName>
</protein>
<dbReference type="Proteomes" id="UP000681131">
    <property type="component" value="Chromosome"/>
</dbReference>
<evidence type="ECO:0000313" key="4">
    <source>
        <dbReference type="EMBL" id="QIW11524.1"/>
    </source>
</evidence>
<evidence type="ECO:0000259" key="2">
    <source>
        <dbReference type="SMART" id="SM00014"/>
    </source>
</evidence>
<keyword evidence="1" id="KW-0812">Transmembrane</keyword>
<keyword evidence="6" id="KW-1185">Reference proteome</keyword>
<evidence type="ECO:0000313" key="5">
    <source>
        <dbReference type="Proteomes" id="UP000251120"/>
    </source>
</evidence>
<dbReference type="KEGG" id="fad:CDH04_02180"/>
<dbReference type="Proteomes" id="UP000251120">
    <property type="component" value="Chromosome"/>
</dbReference>
<keyword evidence="1" id="KW-0472">Membrane</keyword>
<reference evidence="3 5" key="1">
    <citation type="submission" date="2017-06" db="EMBL/GenBank/DDBJ databases">
        <title>Complete genome of Francisella adeliensis.</title>
        <authorList>
            <person name="Vallesi A."/>
            <person name="Sjodin A."/>
        </authorList>
    </citation>
    <scope>NUCLEOTIDE SEQUENCE [LARGE SCALE GENOMIC DNA]</scope>
    <source>
        <strain evidence="3 5">FDC440</strain>
    </source>
</reference>
<dbReference type="SMART" id="SM00014">
    <property type="entry name" value="acidPPc"/>
    <property type="match status" value="1"/>
</dbReference>
<feature type="transmembrane region" description="Helical" evidence="1">
    <location>
        <begin position="187"/>
        <end position="205"/>
    </location>
</feature>
<proteinExistence type="predicted"/>
<gene>
    <name evidence="3" type="ORF">CDH04_02180</name>
    <name evidence="4" type="ORF">FZC43_02185</name>
</gene>
<evidence type="ECO:0000313" key="6">
    <source>
        <dbReference type="Proteomes" id="UP000681131"/>
    </source>
</evidence>
<dbReference type="InterPro" id="IPR000326">
    <property type="entry name" value="PAP2/HPO"/>
</dbReference>
<reference evidence="4 6" key="2">
    <citation type="submission" date="2019-08" db="EMBL/GenBank/DDBJ databases">
        <title>Complete genome sequences of Francisella adeliensis (FSC1325 and FSC1326).</title>
        <authorList>
            <person name="Ohrman C."/>
            <person name="Uneklint I."/>
            <person name="Vallesi A."/>
            <person name="Karlsson L."/>
            <person name="Sjodin A."/>
        </authorList>
    </citation>
    <scope>NUCLEOTIDE SEQUENCE [LARGE SCALE GENOMIC DNA]</scope>
    <source>
        <strain evidence="4 6">FSC1325</strain>
    </source>
</reference>
<keyword evidence="1" id="KW-1133">Transmembrane helix</keyword>
<dbReference type="RefSeq" id="WP_112870865.1">
    <property type="nucleotide sequence ID" value="NZ_CP021781.1"/>
</dbReference>
<dbReference type="EMBL" id="CP043424">
    <property type="protein sequence ID" value="QIW11524.1"/>
    <property type="molecule type" value="Genomic_DNA"/>
</dbReference>
<feature type="transmembrane region" description="Helical" evidence="1">
    <location>
        <begin position="139"/>
        <end position="156"/>
    </location>
</feature>
<dbReference type="AlphaFoldDB" id="A0A2Z4Y0T5"/>
<feature type="transmembrane region" description="Helical" evidence="1">
    <location>
        <begin position="63"/>
        <end position="80"/>
    </location>
</feature>
<dbReference type="EMBL" id="CP021781">
    <property type="protein sequence ID" value="AXA34690.1"/>
    <property type="molecule type" value="Genomic_DNA"/>
</dbReference>
<feature type="transmembrane region" description="Helical" evidence="1">
    <location>
        <begin position="163"/>
        <end position="181"/>
    </location>
</feature>
<feature type="transmembrane region" description="Helical" evidence="1">
    <location>
        <begin position="87"/>
        <end position="109"/>
    </location>
</feature>
<feature type="transmembrane region" description="Helical" evidence="1">
    <location>
        <begin position="12"/>
        <end position="30"/>
    </location>
</feature>